<dbReference type="InterPro" id="IPR018244">
    <property type="entry name" value="Allrgn_V5/Tpx1_CS"/>
</dbReference>
<proteinExistence type="inferred from homology"/>
<dbReference type="FunFam" id="3.40.33.10:FF:000005">
    <property type="entry name" value="Cysteine-rich secretory protein 2"/>
    <property type="match status" value="1"/>
</dbReference>
<dbReference type="InterPro" id="IPR034117">
    <property type="entry name" value="SCP_CRISP"/>
</dbReference>
<reference evidence="5" key="1">
    <citation type="submission" date="2025-08" db="UniProtKB">
        <authorList>
            <consortium name="Ensembl"/>
        </authorList>
    </citation>
    <scope>IDENTIFICATION</scope>
</reference>
<sequence>MAWFQVMLFIFALLLRSPLTEGKDPDFTSLLTNQLQVQREIVNKHNELRRSVNPTGSNILKLEWSIQATTNAQKWANKCILEHSSKDDRKTNIRCGENLYMSTDPTLWSTVIQSWYNENEDFVYGVGAKPNSAVGHYTQLVWYSSFKIGCGIAYCPNQDNLKYFYVCHYCPMGNNVMKKSTPYQQGTPCASCPNNCENGLCNSYINIFQNSHLKRLSFSITTLELDQLCCFKYSELNQVENFESCTISGHSPLEL</sequence>
<dbReference type="Gene3D" id="3.40.33.10">
    <property type="entry name" value="CAP"/>
    <property type="match status" value="1"/>
</dbReference>
<feature type="chain" id="PRO_5034013119" evidence="3">
    <location>
        <begin position="23"/>
        <end position="255"/>
    </location>
</feature>
<dbReference type="InterPro" id="IPR035940">
    <property type="entry name" value="CAP_sf"/>
</dbReference>
<dbReference type="InterPro" id="IPR014044">
    <property type="entry name" value="CAP_dom"/>
</dbReference>
<accession>A0A8C6H7L2</accession>
<reference evidence="5" key="2">
    <citation type="submission" date="2025-09" db="UniProtKB">
        <authorList>
            <consortium name="Ensembl"/>
        </authorList>
    </citation>
    <scope>IDENTIFICATION</scope>
</reference>
<dbReference type="Pfam" id="PF00188">
    <property type="entry name" value="CAP"/>
    <property type="match status" value="1"/>
</dbReference>
<evidence type="ECO:0000256" key="1">
    <source>
        <dbReference type="ARBA" id="ARBA00009923"/>
    </source>
</evidence>
<dbReference type="SMART" id="SM00198">
    <property type="entry name" value="SCP"/>
    <property type="match status" value="1"/>
</dbReference>
<dbReference type="GO" id="GO:0005576">
    <property type="term" value="C:extracellular region"/>
    <property type="evidence" value="ECO:0007669"/>
    <property type="project" value="InterPro"/>
</dbReference>
<evidence type="ECO:0000313" key="5">
    <source>
        <dbReference type="Ensembl" id="ENSMSIP00000017508.1"/>
    </source>
</evidence>
<keyword evidence="3" id="KW-0732">Signal</keyword>
<dbReference type="GeneTree" id="ENSGT00940000156439"/>
<evidence type="ECO:0000313" key="6">
    <source>
        <dbReference type="Proteomes" id="UP000694415"/>
    </source>
</evidence>
<keyword evidence="2" id="KW-1015">Disulfide bond</keyword>
<evidence type="ECO:0000256" key="3">
    <source>
        <dbReference type="SAM" id="SignalP"/>
    </source>
</evidence>
<name>A0A8C6H7L2_MUSSI</name>
<dbReference type="InterPro" id="IPR001283">
    <property type="entry name" value="CRISP-related"/>
</dbReference>
<feature type="domain" description="SCP" evidence="4">
    <location>
        <begin position="36"/>
        <end position="177"/>
    </location>
</feature>
<keyword evidence="6" id="KW-1185">Reference proteome</keyword>
<dbReference type="Ensembl" id="ENSMSIT00000022148.1">
    <property type="protein sequence ID" value="ENSMSIP00000017508.1"/>
    <property type="gene ID" value="ENSMSIG00000014915.1"/>
</dbReference>
<dbReference type="AlphaFoldDB" id="A0A8C6H7L2"/>
<evidence type="ECO:0000259" key="4">
    <source>
        <dbReference type="SMART" id="SM00198"/>
    </source>
</evidence>
<dbReference type="PROSITE" id="PS01009">
    <property type="entry name" value="CRISP_1"/>
    <property type="match status" value="1"/>
</dbReference>
<organism evidence="5 6">
    <name type="scientific">Mus spicilegus</name>
    <name type="common">Mound-building mouse</name>
    <dbReference type="NCBI Taxonomy" id="10103"/>
    <lineage>
        <taxon>Eukaryota</taxon>
        <taxon>Metazoa</taxon>
        <taxon>Chordata</taxon>
        <taxon>Craniata</taxon>
        <taxon>Vertebrata</taxon>
        <taxon>Euteleostomi</taxon>
        <taxon>Mammalia</taxon>
        <taxon>Eutheria</taxon>
        <taxon>Euarchontoglires</taxon>
        <taxon>Glires</taxon>
        <taxon>Rodentia</taxon>
        <taxon>Myomorpha</taxon>
        <taxon>Muroidea</taxon>
        <taxon>Muridae</taxon>
        <taxon>Murinae</taxon>
        <taxon>Mus</taxon>
        <taxon>Mus</taxon>
    </lineage>
</organism>
<dbReference type="Proteomes" id="UP000694415">
    <property type="component" value="Unplaced"/>
</dbReference>
<dbReference type="PROSITE" id="PS01010">
    <property type="entry name" value="CRISP_2"/>
    <property type="match status" value="1"/>
</dbReference>
<dbReference type="CDD" id="cd05383">
    <property type="entry name" value="CAP_CRISP"/>
    <property type="match status" value="1"/>
</dbReference>
<dbReference type="PRINTS" id="PR00837">
    <property type="entry name" value="V5TPXLIKE"/>
</dbReference>
<protein>
    <submittedName>
        <fullName evidence="5">Cysteine-rich secretory protein 2</fullName>
    </submittedName>
</protein>
<feature type="signal peptide" evidence="3">
    <location>
        <begin position="1"/>
        <end position="22"/>
    </location>
</feature>
<dbReference type="SUPFAM" id="SSF55797">
    <property type="entry name" value="PR-1-like"/>
    <property type="match status" value="1"/>
</dbReference>
<evidence type="ECO:0000256" key="2">
    <source>
        <dbReference type="ARBA" id="ARBA00023157"/>
    </source>
</evidence>
<comment type="similarity">
    <text evidence="1">Belongs to the CRISP family.</text>
</comment>
<dbReference type="PANTHER" id="PTHR10334">
    <property type="entry name" value="CYSTEINE-RICH SECRETORY PROTEIN-RELATED"/>
    <property type="match status" value="1"/>
</dbReference>